<proteinExistence type="predicted"/>
<dbReference type="InterPro" id="IPR013087">
    <property type="entry name" value="Znf_C2H2_type"/>
</dbReference>
<feature type="domain" description="C2H2-type" evidence="9">
    <location>
        <begin position="603"/>
        <end position="631"/>
    </location>
</feature>
<dbReference type="HOGENOM" id="CLU_415636_0_0_1"/>
<dbReference type="PROSITE" id="PS00028">
    <property type="entry name" value="ZINC_FINGER_C2H2_1"/>
    <property type="match status" value="2"/>
</dbReference>
<feature type="compositionally biased region" description="Polar residues" evidence="8">
    <location>
        <begin position="181"/>
        <end position="192"/>
    </location>
</feature>
<reference evidence="11" key="2">
    <citation type="submission" date="2012-08" db="EMBL/GenBank/DDBJ databases">
        <title>Genome sequence of Kazachstania naganishii.</title>
        <authorList>
            <person name="Gordon J.L."/>
            <person name="Armisen D."/>
            <person name="Proux-Wera E."/>
            <person name="OhEigeartaigh S.S."/>
            <person name="Byrne K.P."/>
            <person name="Wolfe K.H."/>
        </authorList>
    </citation>
    <scope>NUCLEOTIDE SEQUENCE [LARGE SCALE GENOMIC DNA]</scope>
    <source>
        <strain evidence="11">ATCC MYA-139 / BCRC 22969 / CBS 8797 / CCRC 22969 / KCTC 17520 / NBRC 10181 / NCYC 3082</strain>
    </source>
</reference>
<dbReference type="AlphaFoldDB" id="J7SAV4"/>
<feature type="region of interest" description="Disordered" evidence="8">
    <location>
        <begin position="296"/>
        <end position="317"/>
    </location>
</feature>
<evidence type="ECO:0000256" key="3">
    <source>
        <dbReference type="ARBA" id="ARBA00022737"/>
    </source>
</evidence>
<feature type="region of interest" description="Disordered" evidence="8">
    <location>
        <begin position="50"/>
        <end position="70"/>
    </location>
</feature>
<feature type="compositionally biased region" description="Polar residues" evidence="8">
    <location>
        <begin position="1"/>
        <end position="23"/>
    </location>
</feature>
<feature type="compositionally biased region" description="Low complexity" evidence="8">
    <location>
        <begin position="59"/>
        <end position="70"/>
    </location>
</feature>
<dbReference type="InterPro" id="IPR036236">
    <property type="entry name" value="Znf_C2H2_sf"/>
</dbReference>
<feature type="compositionally biased region" description="Basic and acidic residues" evidence="8">
    <location>
        <begin position="171"/>
        <end position="180"/>
    </location>
</feature>
<dbReference type="GO" id="GO:0000785">
    <property type="term" value="C:chromatin"/>
    <property type="evidence" value="ECO:0007669"/>
    <property type="project" value="TreeGrafter"/>
</dbReference>
<evidence type="ECO:0000256" key="1">
    <source>
        <dbReference type="ARBA" id="ARBA00004123"/>
    </source>
</evidence>
<dbReference type="Proteomes" id="UP000006310">
    <property type="component" value="Chromosome 13"/>
</dbReference>
<accession>J7SAV4</accession>
<keyword evidence="4 7" id="KW-0863">Zinc-finger</keyword>
<dbReference type="SUPFAM" id="SSF57667">
    <property type="entry name" value="beta-beta-alpha zinc fingers"/>
    <property type="match status" value="1"/>
</dbReference>
<feature type="region of interest" description="Disordered" evidence="8">
    <location>
        <begin position="170"/>
        <end position="198"/>
    </location>
</feature>
<dbReference type="FunFam" id="3.30.160.60:FF:000065">
    <property type="entry name" value="B-cell CLL/lymphoma 6, member B"/>
    <property type="match status" value="1"/>
</dbReference>
<keyword evidence="2" id="KW-0479">Metal-binding</keyword>
<feature type="region of interest" description="Disordered" evidence="8">
    <location>
        <begin position="563"/>
        <end position="600"/>
    </location>
</feature>
<evidence type="ECO:0000256" key="6">
    <source>
        <dbReference type="ARBA" id="ARBA00023242"/>
    </source>
</evidence>
<keyword evidence="6" id="KW-0539">Nucleus</keyword>
<evidence type="ECO:0000256" key="8">
    <source>
        <dbReference type="SAM" id="MobiDB-lite"/>
    </source>
</evidence>
<dbReference type="SMART" id="SM00355">
    <property type="entry name" value="ZnF_C2H2"/>
    <property type="match status" value="2"/>
</dbReference>
<evidence type="ECO:0000256" key="5">
    <source>
        <dbReference type="ARBA" id="ARBA00022833"/>
    </source>
</evidence>
<comment type="subcellular location">
    <subcellularLocation>
        <location evidence="1">Nucleus</location>
    </subcellularLocation>
</comment>
<evidence type="ECO:0000259" key="9">
    <source>
        <dbReference type="PROSITE" id="PS50157"/>
    </source>
</evidence>
<dbReference type="eggNOG" id="KOG1721">
    <property type="taxonomic scope" value="Eukaryota"/>
</dbReference>
<evidence type="ECO:0000256" key="7">
    <source>
        <dbReference type="PROSITE-ProRule" id="PRU00042"/>
    </source>
</evidence>
<evidence type="ECO:0000313" key="11">
    <source>
        <dbReference type="Proteomes" id="UP000006310"/>
    </source>
</evidence>
<dbReference type="EMBL" id="HE978326">
    <property type="protein sequence ID" value="CCK73084.1"/>
    <property type="molecule type" value="Genomic_DNA"/>
</dbReference>
<reference evidence="10 11" key="1">
    <citation type="journal article" date="2011" name="Proc. Natl. Acad. Sci. U.S.A.">
        <title>Evolutionary erosion of yeast sex chromosomes by mating-type switching accidents.</title>
        <authorList>
            <person name="Gordon J.L."/>
            <person name="Armisen D."/>
            <person name="Proux-Wera E."/>
            <person name="Oheigeartaigh S.S."/>
            <person name="Byrne K.P."/>
            <person name="Wolfe K.H."/>
        </authorList>
    </citation>
    <scope>NUCLEOTIDE SEQUENCE [LARGE SCALE GENOMIC DNA]</scope>
    <source>
        <strain evidence="11">ATCC MYA-139 / BCRC 22969 / CBS 8797 / CCRC 22969 / KCTC 17520 / NBRC 10181 / NCYC 3082</strain>
    </source>
</reference>
<dbReference type="GO" id="GO:0008270">
    <property type="term" value="F:zinc ion binding"/>
    <property type="evidence" value="ECO:0007669"/>
    <property type="project" value="UniProtKB-KW"/>
</dbReference>
<feature type="domain" description="C2H2-type" evidence="9">
    <location>
        <begin position="632"/>
        <end position="659"/>
    </location>
</feature>
<dbReference type="STRING" id="1071383.J7SAV4"/>
<dbReference type="FunFam" id="3.30.160.60:FF:000624">
    <property type="entry name" value="zinc finger protein 697"/>
    <property type="match status" value="1"/>
</dbReference>
<dbReference type="GeneID" id="34528864"/>
<keyword evidence="11" id="KW-1185">Reference proteome</keyword>
<feature type="compositionally biased region" description="Polar residues" evidence="8">
    <location>
        <begin position="571"/>
        <end position="587"/>
    </location>
</feature>
<name>J7SAV4_HUIN7</name>
<feature type="compositionally biased region" description="Polar residues" evidence="8">
    <location>
        <begin position="296"/>
        <end position="310"/>
    </location>
</feature>
<feature type="region of interest" description="Disordered" evidence="8">
    <location>
        <begin position="1"/>
        <end position="28"/>
    </location>
</feature>
<dbReference type="OrthoDB" id="654211at2759"/>
<dbReference type="GO" id="GO:0005634">
    <property type="term" value="C:nucleus"/>
    <property type="evidence" value="ECO:0007669"/>
    <property type="project" value="UniProtKB-SubCell"/>
</dbReference>
<dbReference type="GO" id="GO:0000981">
    <property type="term" value="F:DNA-binding transcription factor activity, RNA polymerase II-specific"/>
    <property type="evidence" value="ECO:0007669"/>
    <property type="project" value="InterPro"/>
</dbReference>
<evidence type="ECO:0000256" key="4">
    <source>
        <dbReference type="ARBA" id="ARBA00022771"/>
    </source>
</evidence>
<organism evidence="10 11">
    <name type="scientific">Huiozyma naganishii (strain ATCC MYA-139 / BCRC 22969 / CBS 8797 / KCTC 17520 / NBRC 10181 / NCYC 3082 / Yp74L-3)</name>
    <name type="common">Yeast</name>
    <name type="synonym">Kazachstania naganishii</name>
    <dbReference type="NCBI Taxonomy" id="1071383"/>
    <lineage>
        <taxon>Eukaryota</taxon>
        <taxon>Fungi</taxon>
        <taxon>Dikarya</taxon>
        <taxon>Ascomycota</taxon>
        <taxon>Saccharomycotina</taxon>
        <taxon>Saccharomycetes</taxon>
        <taxon>Saccharomycetales</taxon>
        <taxon>Saccharomycetaceae</taxon>
        <taxon>Huiozyma</taxon>
    </lineage>
</organism>
<gene>
    <name evidence="10" type="primary">KNAG0M02310</name>
    <name evidence="10" type="ordered locus">KNAG_0M02310</name>
</gene>
<dbReference type="Gene3D" id="3.30.160.60">
    <property type="entry name" value="Classic Zinc Finger"/>
    <property type="match status" value="2"/>
</dbReference>
<dbReference type="Pfam" id="PF00096">
    <property type="entry name" value="zf-C2H2"/>
    <property type="match status" value="2"/>
</dbReference>
<keyword evidence="5" id="KW-0862">Zinc</keyword>
<dbReference type="PANTHER" id="PTHR40626:SF11">
    <property type="entry name" value="ZINC FINGER PROTEIN YPR022C"/>
    <property type="match status" value="1"/>
</dbReference>
<dbReference type="PROSITE" id="PS50157">
    <property type="entry name" value="ZINC_FINGER_C2H2_2"/>
    <property type="match status" value="2"/>
</dbReference>
<evidence type="ECO:0000256" key="2">
    <source>
        <dbReference type="ARBA" id="ARBA00022723"/>
    </source>
</evidence>
<keyword evidence="3" id="KW-0677">Repeat</keyword>
<dbReference type="InterPro" id="IPR051059">
    <property type="entry name" value="VerF-like"/>
</dbReference>
<dbReference type="RefSeq" id="XP_022467328.1">
    <property type="nucleotide sequence ID" value="XM_022611098.1"/>
</dbReference>
<sequence>MQQDIQFDARTSNPATRDNNGNNDRGIPQEAFAGGQEIASSFGLEQITQKWEDPVRQDSTPTTSTTNTSTSMSLEITANDFRGRPMENSSGQLFGGRSFENLRQSNYSGRTDFMDQMNSNSQLFSDLMFSPQSTTVPMNSDLGQNASSLILDTSRNEMSSDVFNGALRAYSPKDGKEQDQQLRPTYSSHSTGIQGGGTYNDNAFLDNKNSETRNFQDFNDTNLDTILNDYVDSDLVTALSPNLSNYHSNTTMYNGDPRRHSMVVTSDDNVMLASTSRGSISHQFNLRNIAQQGNLPMQGQEHSGATSKTPASPPFSPPNAEVDVNELNNILEDYNFNFTDPFDSNTGNNNNTVSPTDGDVTHTLLDSFKLHNDALMMSPQSSRTNSARRFSVRKVPHRGSVPIFESDFFTKLSQNSINQGSSRAEGIDPAVGPHHNHPGQNCNGSFKIIGWENSTLSEDDHSSINLRRIVSAGGNRQQPHSGLNANGNGPTKFIKPTTILSDNGSAMGKYTSGNGTDTFSTGGGTPDHAKLYNGLYKRSASMTNTPKYRRKSSTAISSFALTPLTDESLGPRSSTPSMPPSGLSNTLRRSDPSTAEDDMEKPFHCEQCLKAFKRSEHLKRHVRSVHSQERPYGCNICDKKFSRSDNLSQHLKTHKRHGDF</sequence>
<dbReference type="KEGG" id="kng:KNAG_0M02310"/>
<dbReference type="PANTHER" id="PTHR40626">
    <property type="entry name" value="MIP31509P"/>
    <property type="match status" value="1"/>
</dbReference>
<protein>
    <recommendedName>
        <fullName evidence="9">C2H2-type domain-containing protein</fullName>
    </recommendedName>
</protein>
<evidence type="ECO:0000313" key="10">
    <source>
        <dbReference type="EMBL" id="CCK73084.1"/>
    </source>
</evidence>
<dbReference type="GO" id="GO:0000978">
    <property type="term" value="F:RNA polymerase II cis-regulatory region sequence-specific DNA binding"/>
    <property type="evidence" value="ECO:0007669"/>
    <property type="project" value="InterPro"/>
</dbReference>